<dbReference type="PROSITE" id="PS50053">
    <property type="entry name" value="UBIQUITIN_2"/>
    <property type="match status" value="1"/>
</dbReference>
<dbReference type="GO" id="GO:0006508">
    <property type="term" value="P:proteolysis"/>
    <property type="evidence" value="ECO:0007669"/>
    <property type="project" value="UniProtKB-KW"/>
</dbReference>
<protein>
    <recommendedName>
        <fullName evidence="4">DNA damage-inducible protein 1</fullName>
    </recommendedName>
</protein>
<dbReference type="SUPFAM" id="SSF54236">
    <property type="entry name" value="Ubiquitin-like"/>
    <property type="match status" value="1"/>
</dbReference>
<comment type="function">
    <text evidence="1">Probable aspartic protease. May be involved in the regulation of exocytosis. Acts as a linker between the 19S proteasome and polyubiquitinated proteins via UBA domain interactions with ubiquitin for their subsequent degradation. Required for S-phase checkpoint control.</text>
</comment>
<evidence type="ECO:0000256" key="3">
    <source>
        <dbReference type="ARBA" id="ARBA00011128"/>
    </source>
</evidence>
<evidence type="ECO:0000256" key="2">
    <source>
        <dbReference type="ARBA" id="ARBA00009136"/>
    </source>
</evidence>
<dbReference type="SMART" id="SM00213">
    <property type="entry name" value="UBQ"/>
    <property type="match status" value="1"/>
</dbReference>
<dbReference type="InterPro" id="IPR000626">
    <property type="entry name" value="Ubiquitin-like_dom"/>
</dbReference>
<dbReference type="AlphaFoldDB" id="A0A0L0NRT2"/>
<dbReference type="InterPro" id="IPR001969">
    <property type="entry name" value="Aspartic_peptidase_AS"/>
</dbReference>
<comment type="subunit">
    <text evidence="3">Binds ubiquitin and polyubiquitinated proteins.</text>
</comment>
<dbReference type="VEuPathDB" id="FungiDB:QG37_06742"/>
<evidence type="ECO:0000313" key="9">
    <source>
        <dbReference type="EMBL" id="KND96872.1"/>
    </source>
</evidence>
<dbReference type="Gene3D" id="2.40.70.10">
    <property type="entry name" value="Acid Proteases"/>
    <property type="match status" value="1"/>
</dbReference>
<gene>
    <name evidence="9" type="ORF">QG37_06742</name>
</gene>
<evidence type="ECO:0000259" key="8">
    <source>
        <dbReference type="PROSITE" id="PS50053"/>
    </source>
</evidence>
<evidence type="ECO:0000256" key="6">
    <source>
        <dbReference type="ARBA" id="ARBA00022750"/>
    </source>
</evidence>
<dbReference type="PANTHER" id="PTHR12917">
    <property type="entry name" value="ASPARTYL PROTEASE DDI-RELATED"/>
    <property type="match status" value="1"/>
</dbReference>
<dbReference type="InterPro" id="IPR029071">
    <property type="entry name" value="Ubiquitin-like_domsf"/>
</dbReference>
<dbReference type="EMBL" id="LGST01000048">
    <property type="protein sequence ID" value="KND96872.1"/>
    <property type="molecule type" value="Genomic_DNA"/>
</dbReference>
<organism evidence="9 10">
    <name type="scientific">Candidozyma auris</name>
    <name type="common">Yeast</name>
    <name type="synonym">Candida auris</name>
    <dbReference type="NCBI Taxonomy" id="498019"/>
    <lineage>
        <taxon>Eukaryota</taxon>
        <taxon>Fungi</taxon>
        <taxon>Dikarya</taxon>
        <taxon>Ascomycota</taxon>
        <taxon>Saccharomycotina</taxon>
        <taxon>Pichiomycetes</taxon>
        <taxon>Metschnikowiaceae</taxon>
        <taxon>Candidozyma</taxon>
    </lineage>
</organism>
<dbReference type="PROSITE" id="PS00141">
    <property type="entry name" value="ASP_PROTEASE"/>
    <property type="match status" value="1"/>
</dbReference>
<reference evidence="10" key="1">
    <citation type="journal article" date="2015" name="BMC Genomics">
        <title>Draft genome of a commonly misdiagnosed multidrug resistant pathogen Candida auris.</title>
        <authorList>
            <person name="Chatterjee S."/>
            <person name="Alampalli S.V."/>
            <person name="Nageshan R.K."/>
            <person name="Chettiar S.T."/>
            <person name="Joshi S."/>
            <person name="Tatu U.S."/>
        </authorList>
    </citation>
    <scope>NUCLEOTIDE SEQUENCE [LARGE SCALE GENOMIC DNA]</scope>
    <source>
        <strain evidence="10">6684</strain>
    </source>
</reference>
<feature type="domain" description="Ubiquitin-like" evidence="8">
    <location>
        <begin position="1"/>
        <end position="70"/>
    </location>
</feature>
<dbReference type="PANTHER" id="PTHR12917:SF1">
    <property type="entry name" value="AT13091P"/>
    <property type="match status" value="1"/>
</dbReference>
<keyword evidence="6" id="KW-0064">Aspartyl protease</keyword>
<dbReference type="GO" id="GO:0004190">
    <property type="term" value="F:aspartic-type endopeptidase activity"/>
    <property type="evidence" value="ECO:0007669"/>
    <property type="project" value="UniProtKB-KW"/>
</dbReference>
<evidence type="ECO:0000256" key="7">
    <source>
        <dbReference type="ARBA" id="ARBA00022801"/>
    </source>
</evidence>
<dbReference type="Proteomes" id="UP000037122">
    <property type="component" value="Unassembled WGS sequence"/>
</dbReference>
<dbReference type="SUPFAM" id="SSF50630">
    <property type="entry name" value="Acid proteases"/>
    <property type="match status" value="1"/>
</dbReference>
<dbReference type="Pfam" id="PF00240">
    <property type="entry name" value="ubiquitin"/>
    <property type="match status" value="1"/>
</dbReference>
<accession>A0A0L0NRT2</accession>
<keyword evidence="5" id="KW-0645">Protease</keyword>
<dbReference type="Gene3D" id="3.10.20.90">
    <property type="entry name" value="Phosphatidylinositol 3-kinase Catalytic Subunit, Chain A, domain 1"/>
    <property type="match status" value="1"/>
</dbReference>
<evidence type="ECO:0000256" key="1">
    <source>
        <dbReference type="ARBA" id="ARBA00003231"/>
    </source>
</evidence>
<dbReference type="CDD" id="cd01796">
    <property type="entry name" value="Ubl_Ddi1_like"/>
    <property type="match status" value="1"/>
</dbReference>
<dbReference type="CDD" id="cd05479">
    <property type="entry name" value="RP_DDI"/>
    <property type="match status" value="1"/>
</dbReference>
<sequence length="329" mass="36786">MRITISTESGEIYAIDFPSSLTVEDFKAYLEAETGIPVASQILIHNTKTLAEPKRTLDQAGLQDDDLVELRKVPQRAPTANSQNTQASQLEVQSEQLRLNLLSNPMALESTRHMYPDLVSAVNDPVRFREILLQTMQAMSQGSHERQLREEELRRLEADPDDPANQARIMEIIKQQQIDENLQLAADISPELFVPVSMLYIKLRIKGHDIYALVDSGAAHTIISSEVAERCGLSNLIDTRYITEARGVGKQTSKGRIHSAPVSIGDSNADIPCSFTVLDLNIDCLFGLDMLKRHKCNIDLSKNALVIGDIETKFLSDLEIEKHIKPMEK</sequence>
<dbReference type="InterPro" id="IPR021109">
    <property type="entry name" value="Peptidase_aspartic_dom_sf"/>
</dbReference>
<keyword evidence="7" id="KW-0378">Hydrolase</keyword>
<dbReference type="Pfam" id="PF09668">
    <property type="entry name" value="Asp_protease"/>
    <property type="match status" value="1"/>
</dbReference>
<evidence type="ECO:0000313" key="10">
    <source>
        <dbReference type="Proteomes" id="UP000037122"/>
    </source>
</evidence>
<comment type="similarity">
    <text evidence="2">Belongs to the DDI1 family.</text>
</comment>
<comment type="caution">
    <text evidence="9">The sequence shown here is derived from an EMBL/GenBank/DDBJ whole genome shotgun (WGS) entry which is preliminary data.</text>
</comment>
<evidence type="ECO:0000256" key="4">
    <source>
        <dbReference type="ARBA" id="ARBA00021491"/>
    </source>
</evidence>
<dbReference type="InterPro" id="IPR033882">
    <property type="entry name" value="DDI1_N"/>
</dbReference>
<name>A0A0L0NRT2_CANAR</name>
<evidence type="ECO:0000256" key="5">
    <source>
        <dbReference type="ARBA" id="ARBA00022670"/>
    </source>
</evidence>
<proteinExistence type="inferred from homology"/>
<dbReference type="InterPro" id="IPR019103">
    <property type="entry name" value="Peptidase_aspartic_DDI1-type"/>
</dbReference>